<gene>
    <name evidence="9" type="primary">trmB</name>
    <name evidence="10" type="ORF">KU39_634</name>
</gene>
<organism evidence="10 11">
    <name type="scientific">Piscirickettsia salmonis</name>
    <dbReference type="NCBI Taxonomy" id="1238"/>
    <lineage>
        <taxon>Bacteria</taxon>
        <taxon>Pseudomonadati</taxon>
        <taxon>Pseudomonadota</taxon>
        <taxon>Gammaproteobacteria</taxon>
        <taxon>Thiotrichales</taxon>
        <taxon>Piscirickettsiaceae</taxon>
        <taxon>Piscirickettsia</taxon>
    </lineage>
</organism>
<dbReference type="PANTHER" id="PTHR23417">
    <property type="entry name" value="3-DEOXY-D-MANNO-OCTULOSONIC-ACID TRANSFERASE/TRNA GUANINE-N 7 - -METHYLTRANSFERASE"/>
    <property type="match status" value="1"/>
</dbReference>
<keyword evidence="3 9" id="KW-0489">Methyltransferase</keyword>
<feature type="binding site" evidence="9">
    <location>
        <position position="93"/>
    </location>
    <ligand>
        <name>S-adenosyl-L-methionine</name>
        <dbReference type="ChEBI" id="CHEBI:59789"/>
    </ligand>
</feature>
<feature type="binding site" evidence="9">
    <location>
        <position position="143"/>
    </location>
    <ligand>
        <name>S-adenosyl-L-methionine</name>
        <dbReference type="ChEBI" id="CHEBI:59789"/>
    </ligand>
</feature>
<evidence type="ECO:0000256" key="8">
    <source>
        <dbReference type="ARBA" id="ARBA00060767"/>
    </source>
</evidence>
<comment type="caution">
    <text evidence="9">Lacks conserved residue(s) required for the propagation of feature annotation.</text>
</comment>
<dbReference type="Pfam" id="PF02390">
    <property type="entry name" value="Methyltransf_4"/>
    <property type="match status" value="1"/>
</dbReference>
<keyword evidence="4 9" id="KW-0808">Transferase</keyword>
<keyword evidence="5 9" id="KW-0949">S-adenosyl-L-methionine</keyword>
<evidence type="ECO:0000256" key="1">
    <source>
        <dbReference type="ARBA" id="ARBA00000142"/>
    </source>
</evidence>
<reference evidence="10 11" key="1">
    <citation type="journal article" date="2014" name="Genome Announc.">
        <title>Comparative Genome Analysis of Two Isolates of the Fish Pathogen Piscirickettsia salmonis from Different Hosts Reveals Major Differences in Virulence-Associated Secretion Systems.</title>
        <authorList>
            <person name="Bohle H."/>
            <person name="Henriquez P."/>
            <person name="Grothusen H."/>
            <person name="Navas E."/>
            <person name="Sandoval A."/>
            <person name="Bustamante F."/>
            <person name="Bustos P."/>
            <person name="Mancilla M."/>
        </authorList>
    </citation>
    <scope>NUCLEOTIDE SEQUENCE [LARGE SCALE GENOMIC DNA]</scope>
    <source>
        <strain evidence="11">B1-32597</strain>
    </source>
</reference>
<evidence type="ECO:0000313" key="11">
    <source>
        <dbReference type="Proteomes" id="UP000029558"/>
    </source>
</evidence>
<comment type="pathway">
    <text evidence="7 9">tRNA modification; N(7)-methylguanine-tRNA biosynthesis.</text>
</comment>
<dbReference type="EMBL" id="CP012508">
    <property type="protein sequence ID" value="ALB21818.1"/>
    <property type="molecule type" value="Genomic_DNA"/>
</dbReference>
<dbReference type="OrthoDB" id="9802090at2"/>
<dbReference type="InterPro" id="IPR029063">
    <property type="entry name" value="SAM-dependent_MTases_sf"/>
</dbReference>
<feature type="binding site" evidence="9">
    <location>
        <position position="120"/>
    </location>
    <ligand>
        <name>S-adenosyl-L-methionine</name>
        <dbReference type="ChEBI" id="CHEBI:59789"/>
    </ligand>
</feature>
<dbReference type="Proteomes" id="UP000029558">
    <property type="component" value="Chromosome"/>
</dbReference>
<feature type="binding site" evidence="9">
    <location>
        <position position="68"/>
    </location>
    <ligand>
        <name>S-adenosyl-L-methionine</name>
        <dbReference type="ChEBI" id="CHEBI:59789"/>
    </ligand>
</feature>
<dbReference type="GO" id="GO:0043527">
    <property type="term" value="C:tRNA methyltransferase complex"/>
    <property type="evidence" value="ECO:0007669"/>
    <property type="project" value="TreeGrafter"/>
</dbReference>
<evidence type="ECO:0000256" key="6">
    <source>
        <dbReference type="ARBA" id="ARBA00022694"/>
    </source>
</evidence>
<dbReference type="InterPro" id="IPR055361">
    <property type="entry name" value="tRNA_methyltr_TrmB_bact"/>
</dbReference>
<dbReference type="NCBIfam" id="TIGR00091">
    <property type="entry name" value="tRNA (guanosine(46)-N7)-methyltransferase TrmB"/>
    <property type="match status" value="1"/>
</dbReference>
<evidence type="ECO:0000256" key="2">
    <source>
        <dbReference type="ARBA" id="ARBA00003015"/>
    </source>
</evidence>
<dbReference type="PANTHER" id="PTHR23417:SF14">
    <property type="entry name" value="PENTACOTRIPEPTIDE-REPEAT REGION OF PRORP DOMAIN-CONTAINING PROTEIN"/>
    <property type="match status" value="1"/>
</dbReference>
<dbReference type="PROSITE" id="PS51625">
    <property type="entry name" value="SAM_MT_TRMB"/>
    <property type="match status" value="1"/>
</dbReference>
<dbReference type="HAMAP" id="MF_01057">
    <property type="entry name" value="tRNA_methyltr_TrmB"/>
    <property type="match status" value="1"/>
</dbReference>
<evidence type="ECO:0000256" key="5">
    <source>
        <dbReference type="ARBA" id="ARBA00022691"/>
    </source>
</evidence>
<dbReference type="EC" id="2.1.1.33" evidence="9"/>
<dbReference type="Gene3D" id="3.40.50.150">
    <property type="entry name" value="Vaccinia Virus protein VP39"/>
    <property type="match status" value="1"/>
</dbReference>
<feature type="binding site" evidence="9">
    <location>
        <begin position="216"/>
        <end position="219"/>
    </location>
    <ligand>
        <name>substrate</name>
    </ligand>
</feature>
<sequence length="239" mass="27813">MTQSPIQPHVQTAKVQRKIKSFVRREGRLTKGQEQALAKHWPHYGKTITEGHFNALQEFKNHQPITLEIGYGMGNSLVTMAKAMPEHNFIGIEVHRPGVGSLLLQMEQENITNIRNYMDDAVEVLKQCIPDYSLSQVQIFFPDPWHKKRHHKRRLIQPTFIDLLSKKLTMGGMIHLATDWENYAEHMMQVLSAHSHFENTAGIDQYTPRPNYRPLTKFEQRGQRLGHGTWDLLFKKIKK</sequence>
<evidence type="ECO:0000256" key="7">
    <source>
        <dbReference type="ARBA" id="ARBA00060552"/>
    </source>
</evidence>
<dbReference type="FunFam" id="3.40.50.150:FF:000035">
    <property type="entry name" value="tRNA (guanine-N(7)-)-methyltransferase"/>
    <property type="match status" value="1"/>
</dbReference>
<evidence type="ECO:0000256" key="4">
    <source>
        <dbReference type="ARBA" id="ARBA00022679"/>
    </source>
</evidence>
<dbReference type="RefSeq" id="WP_017377840.1">
    <property type="nucleotide sequence ID" value="NZ_CP012508.1"/>
</dbReference>
<dbReference type="AlphaFoldDB" id="A0A1L6T9H6"/>
<accession>A0A1L6T9H6</accession>
<evidence type="ECO:0000256" key="3">
    <source>
        <dbReference type="ARBA" id="ARBA00022603"/>
    </source>
</evidence>
<comment type="function">
    <text evidence="2 9">Catalyzes the formation of N(7)-methylguanine at position 46 (m7G46) in tRNA.</text>
</comment>
<proteinExistence type="inferred from homology"/>
<comment type="similarity">
    <text evidence="8 9">Belongs to the class I-like SAM-binding methyltransferase superfamily. TrmB family.</text>
</comment>
<dbReference type="GO" id="GO:0008176">
    <property type="term" value="F:tRNA (guanine(46)-N7)-methyltransferase activity"/>
    <property type="evidence" value="ECO:0007669"/>
    <property type="project" value="UniProtKB-UniRule"/>
</dbReference>
<evidence type="ECO:0000313" key="10">
    <source>
        <dbReference type="EMBL" id="ALB21818.1"/>
    </source>
</evidence>
<dbReference type="SUPFAM" id="SSF53335">
    <property type="entry name" value="S-adenosyl-L-methionine-dependent methyltransferases"/>
    <property type="match status" value="1"/>
</dbReference>
<comment type="catalytic activity">
    <reaction evidence="1 9">
        <text>guanosine(46) in tRNA + S-adenosyl-L-methionine = N(7)-methylguanosine(46) in tRNA + S-adenosyl-L-homocysteine</text>
        <dbReference type="Rhea" id="RHEA:42708"/>
        <dbReference type="Rhea" id="RHEA-COMP:10188"/>
        <dbReference type="Rhea" id="RHEA-COMP:10189"/>
        <dbReference type="ChEBI" id="CHEBI:57856"/>
        <dbReference type="ChEBI" id="CHEBI:59789"/>
        <dbReference type="ChEBI" id="CHEBI:74269"/>
        <dbReference type="ChEBI" id="CHEBI:74480"/>
        <dbReference type="EC" id="2.1.1.33"/>
    </reaction>
</comment>
<protein>
    <recommendedName>
        <fullName evidence="9">tRNA (guanine-N(7)-)-methyltransferase</fullName>
        <ecNumber evidence="9">2.1.1.33</ecNumber>
    </recommendedName>
    <alternativeName>
        <fullName evidence="9">tRNA (guanine(46)-N(7))-methyltransferase</fullName>
    </alternativeName>
    <alternativeName>
        <fullName evidence="9">tRNA(m7G46)-methyltransferase</fullName>
    </alternativeName>
</protein>
<dbReference type="InterPro" id="IPR003358">
    <property type="entry name" value="tRNA_(Gua-N-7)_MeTrfase_Trmb"/>
</dbReference>
<keyword evidence="6 9" id="KW-0819">tRNA processing</keyword>
<feature type="binding site" evidence="9">
    <location>
        <position position="147"/>
    </location>
    <ligand>
        <name>substrate</name>
    </ligand>
</feature>
<evidence type="ECO:0000256" key="9">
    <source>
        <dbReference type="HAMAP-Rule" id="MF_01057"/>
    </source>
</evidence>
<feature type="binding site" evidence="9">
    <location>
        <position position="179"/>
    </location>
    <ligand>
        <name>substrate</name>
    </ligand>
</feature>
<name>A0A1L6T9H6_PISSA</name>